<keyword evidence="4" id="KW-0574">Periplasm</keyword>
<dbReference type="RefSeq" id="WP_025421501.1">
    <property type="nucleotide sequence ID" value="NZ_CP006569.1"/>
</dbReference>
<dbReference type="GO" id="GO:0030288">
    <property type="term" value="C:outer membrane-bounded periplasmic space"/>
    <property type="evidence" value="ECO:0007669"/>
    <property type="project" value="InterPro"/>
</dbReference>
<organism evidence="10 11">
    <name type="scientific">Sodalis praecaptivus</name>
    <dbReference type="NCBI Taxonomy" id="1239307"/>
    <lineage>
        <taxon>Bacteria</taxon>
        <taxon>Pseudomonadati</taxon>
        <taxon>Pseudomonadota</taxon>
        <taxon>Gammaproteobacteria</taxon>
        <taxon>Enterobacterales</taxon>
        <taxon>Bruguierivoracaceae</taxon>
        <taxon>Sodalis</taxon>
    </lineage>
</organism>
<feature type="signal peptide" evidence="9">
    <location>
        <begin position="1"/>
        <end position="18"/>
    </location>
</feature>
<feature type="disulfide bond" evidence="8">
    <location>
        <begin position="187"/>
        <end position="235"/>
    </location>
</feature>
<feature type="disulfide bond" evidence="8">
    <location>
        <begin position="44"/>
        <end position="265"/>
    </location>
</feature>
<protein>
    <submittedName>
        <fullName evidence="10">Peptidase U6 penicillin-insensitive murein endopeptidase</fullName>
    </submittedName>
</protein>
<evidence type="ECO:0000256" key="6">
    <source>
        <dbReference type="ARBA" id="ARBA00022833"/>
    </source>
</evidence>
<dbReference type="GO" id="GO:0046872">
    <property type="term" value="F:metal ion binding"/>
    <property type="evidence" value="ECO:0007669"/>
    <property type="project" value="UniProtKB-KW"/>
</dbReference>
<sequence>MRRLIPVWLALAAFGAGAAQTPWQKIEHPIAGAPSAIGSFANGCIIGAQPLPLEAGNYQVLRPDQRRYFGHPDLLLFIQRLSNQVKHLGLGEVLVGDMAMPAGGRFSSGHASHQSGLDADIWLQTPRQRWSASQLLKPQPLDLVSANGRGVVPRLWQPQTAALIKLAAEDDQVTRIFVNPAIKKQLCLDAGSDRDWLRKVRPWFGHRAHMHVRLRCPPGSRDCVDQPAPPPGDGCGAELESWFLPAKPGTGAPVKKTPPPLPAACQALLDQHRVLP</sequence>
<evidence type="ECO:0000313" key="10">
    <source>
        <dbReference type="EMBL" id="AHF76365.1"/>
    </source>
</evidence>
<accession>W0HVY1</accession>
<dbReference type="Pfam" id="PF03411">
    <property type="entry name" value="Peptidase_M74"/>
    <property type="match status" value="1"/>
</dbReference>
<keyword evidence="5" id="KW-0378">Hydrolase</keyword>
<keyword evidence="11" id="KW-1185">Reference proteome</keyword>
<evidence type="ECO:0000313" key="11">
    <source>
        <dbReference type="Proteomes" id="UP000019028"/>
    </source>
</evidence>
<keyword evidence="6" id="KW-0862">Zinc</keyword>
<evidence type="ECO:0000256" key="9">
    <source>
        <dbReference type="SAM" id="SignalP"/>
    </source>
</evidence>
<keyword evidence="1" id="KW-0645">Protease</keyword>
<gene>
    <name evidence="10" type="primary">mepA</name>
    <name evidence="10" type="ORF">Sant_1306</name>
</gene>
<dbReference type="InterPro" id="IPR009045">
    <property type="entry name" value="Zn_M74/Hedgehog-like"/>
</dbReference>
<name>W0HVY1_9GAMM</name>
<dbReference type="NCBIfam" id="NF006947">
    <property type="entry name" value="PRK09429.1"/>
    <property type="match status" value="1"/>
</dbReference>
<dbReference type="GO" id="GO:0006508">
    <property type="term" value="P:proteolysis"/>
    <property type="evidence" value="ECO:0007669"/>
    <property type="project" value="UniProtKB-KW"/>
</dbReference>
<reference evidence="10 11" key="1">
    <citation type="journal article" date="2014" name="Genome Biol. Evol.">
        <title>Genome degeneration and adaptation in a nascent stage of symbiosis.</title>
        <authorList>
            <person name="Oakeson K.F."/>
            <person name="Gil R."/>
            <person name="Clayton A.L."/>
            <person name="Dunn D.M."/>
            <person name="von Niederhausern A.C."/>
            <person name="Hamil C."/>
            <person name="Aoyagi A."/>
            <person name="Duval B."/>
            <person name="Baca A."/>
            <person name="Silva F.J."/>
            <person name="Vallier A."/>
            <person name="Jackson D.G."/>
            <person name="Latorre A."/>
            <person name="Weiss R.B."/>
            <person name="Heddi A."/>
            <person name="Moya A."/>
            <person name="Dale C."/>
        </authorList>
    </citation>
    <scope>NUCLEOTIDE SEQUENCE [LARGE SCALE GENOMIC DNA]</scope>
    <source>
        <strain evidence="10 11">HS1</strain>
    </source>
</reference>
<evidence type="ECO:0000256" key="7">
    <source>
        <dbReference type="ARBA" id="ARBA00023049"/>
    </source>
</evidence>
<evidence type="ECO:0000256" key="1">
    <source>
        <dbReference type="ARBA" id="ARBA00022670"/>
    </source>
</evidence>
<feature type="chain" id="PRO_5004790125" evidence="9">
    <location>
        <begin position="19"/>
        <end position="276"/>
    </location>
</feature>
<dbReference type="EMBL" id="CP006569">
    <property type="protein sequence ID" value="AHF76365.1"/>
    <property type="molecule type" value="Genomic_DNA"/>
</dbReference>
<keyword evidence="3 9" id="KW-0732">Signal</keyword>
<evidence type="ECO:0000256" key="5">
    <source>
        <dbReference type="ARBA" id="ARBA00022801"/>
    </source>
</evidence>
<dbReference type="GO" id="GO:0004252">
    <property type="term" value="F:serine-type endopeptidase activity"/>
    <property type="evidence" value="ECO:0007669"/>
    <property type="project" value="InterPro"/>
</dbReference>
<evidence type="ECO:0000256" key="3">
    <source>
        <dbReference type="ARBA" id="ARBA00022729"/>
    </source>
</evidence>
<keyword evidence="8" id="KW-1015">Disulfide bond</keyword>
<keyword evidence="7" id="KW-0482">Metalloprotease</keyword>
<dbReference type="SUPFAM" id="SSF55166">
    <property type="entry name" value="Hedgehog/DD-peptidase"/>
    <property type="match status" value="1"/>
</dbReference>
<dbReference type="Gene3D" id="3.30.1380.10">
    <property type="match status" value="1"/>
</dbReference>
<dbReference type="PIRSF" id="PIRSF018455">
    <property type="entry name" value="MepA"/>
    <property type="match status" value="1"/>
</dbReference>
<dbReference type="Proteomes" id="UP000019028">
    <property type="component" value="Chromosome"/>
</dbReference>
<keyword evidence="2" id="KW-0479">Metal-binding</keyword>
<dbReference type="InterPro" id="IPR005073">
    <property type="entry name" value="Peptidase_M74"/>
</dbReference>
<proteinExistence type="predicted"/>
<dbReference type="KEGG" id="sod:Sant_1306"/>
<dbReference type="HOGENOM" id="CLU_052496_0_0_6"/>
<evidence type="ECO:0000256" key="2">
    <source>
        <dbReference type="ARBA" id="ARBA00022723"/>
    </source>
</evidence>
<evidence type="ECO:0000256" key="4">
    <source>
        <dbReference type="ARBA" id="ARBA00022764"/>
    </source>
</evidence>
<dbReference type="GO" id="GO:0008237">
    <property type="term" value="F:metallopeptidase activity"/>
    <property type="evidence" value="ECO:0007669"/>
    <property type="project" value="UniProtKB-KW"/>
</dbReference>
<dbReference type="AlphaFoldDB" id="W0HVY1"/>
<dbReference type="PATRIC" id="fig|1239307.3.peg.1403"/>
<dbReference type="OrthoDB" id="1467367at2"/>
<feature type="disulfide bond" evidence="8">
    <location>
        <begin position="216"/>
        <end position="223"/>
    </location>
</feature>
<evidence type="ECO:0000256" key="8">
    <source>
        <dbReference type="PIRSR" id="PIRSR018455-2"/>
    </source>
</evidence>